<dbReference type="InterPro" id="IPR046753">
    <property type="entry name" value="TOIP1/2_C"/>
</dbReference>
<comment type="similarity">
    <text evidence="2">Belongs to the TOR1AIP family.</text>
</comment>
<keyword evidence="5 11" id="KW-1133">Transmembrane helix</keyword>
<feature type="compositionally biased region" description="Polar residues" evidence="10">
    <location>
        <begin position="1"/>
        <end position="16"/>
    </location>
</feature>
<evidence type="ECO:0000256" key="2">
    <source>
        <dbReference type="ARBA" id="ARBA00007860"/>
    </source>
</evidence>
<feature type="region of interest" description="Disordered" evidence="10">
    <location>
        <begin position="1"/>
        <end position="125"/>
    </location>
</feature>
<dbReference type="InterPro" id="IPR038599">
    <property type="entry name" value="LAP1C-like_C_sf"/>
</dbReference>
<evidence type="ECO:0000256" key="8">
    <source>
        <dbReference type="ARBA" id="ARBA00023242"/>
    </source>
</evidence>
<proteinExistence type="inferred from homology"/>
<evidence type="ECO:0000256" key="4">
    <source>
        <dbReference type="ARBA" id="ARBA00022692"/>
    </source>
</evidence>
<evidence type="ECO:0000259" key="12">
    <source>
        <dbReference type="Pfam" id="PF05609"/>
    </source>
</evidence>
<evidence type="ECO:0000256" key="9">
    <source>
        <dbReference type="ARBA" id="ARBA00037847"/>
    </source>
</evidence>
<evidence type="ECO:0000256" key="10">
    <source>
        <dbReference type="SAM" id="MobiDB-lite"/>
    </source>
</evidence>
<feature type="compositionally biased region" description="Acidic residues" evidence="10">
    <location>
        <begin position="85"/>
        <end position="120"/>
    </location>
</feature>
<feature type="compositionally biased region" description="Basic and acidic residues" evidence="10">
    <location>
        <begin position="26"/>
        <end position="36"/>
    </location>
</feature>
<evidence type="ECO:0000313" key="14">
    <source>
        <dbReference type="Proteomes" id="UP001221898"/>
    </source>
</evidence>
<gene>
    <name evidence="13" type="ORF">AAFF_G00159690</name>
</gene>
<dbReference type="GO" id="GO:0016020">
    <property type="term" value="C:membrane"/>
    <property type="evidence" value="ECO:0007669"/>
    <property type="project" value="TreeGrafter"/>
</dbReference>
<protein>
    <recommendedName>
        <fullName evidence="12">Torsin-1A-interacting protein 1/2 AAA+ activator domain-containing protein</fullName>
    </recommendedName>
</protein>
<dbReference type="EMBL" id="JAINUG010000216">
    <property type="protein sequence ID" value="KAJ8387157.1"/>
    <property type="molecule type" value="Genomic_DNA"/>
</dbReference>
<evidence type="ECO:0000256" key="5">
    <source>
        <dbReference type="ARBA" id="ARBA00022989"/>
    </source>
</evidence>
<evidence type="ECO:0000256" key="11">
    <source>
        <dbReference type="SAM" id="Phobius"/>
    </source>
</evidence>
<reference evidence="13" key="1">
    <citation type="journal article" date="2023" name="Science">
        <title>Genome structures resolve the early diversification of teleost fishes.</title>
        <authorList>
            <person name="Parey E."/>
            <person name="Louis A."/>
            <person name="Montfort J."/>
            <person name="Bouchez O."/>
            <person name="Roques C."/>
            <person name="Iampietro C."/>
            <person name="Lluch J."/>
            <person name="Castinel A."/>
            <person name="Donnadieu C."/>
            <person name="Desvignes T."/>
            <person name="Floi Bucao C."/>
            <person name="Jouanno E."/>
            <person name="Wen M."/>
            <person name="Mejri S."/>
            <person name="Dirks R."/>
            <person name="Jansen H."/>
            <person name="Henkel C."/>
            <person name="Chen W.J."/>
            <person name="Zahm M."/>
            <person name="Cabau C."/>
            <person name="Klopp C."/>
            <person name="Thompson A.W."/>
            <person name="Robinson-Rechavi M."/>
            <person name="Braasch I."/>
            <person name="Lecointre G."/>
            <person name="Bobe J."/>
            <person name="Postlethwait J.H."/>
            <person name="Berthelot C."/>
            <person name="Roest Crollius H."/>
            <person name="Guiguen Y."/>
        </authorList>
    </citation>
    <scope>NUCLEOTIDE SEQUENCE</scope>
    <source>
        <strain evidence="13">NC1722</strain>
    </source>
</reference>
<evidence type="ECO:0000256" key="7">
    <source>
        <dbReference type="ARBA" id="ARBA00023180"/>
    </source>
</evidence>
<dbReference type="Pfam" id="PF05609">
    <property type="entry name" value="LAP1_C"/>
    <property type="match status" value="1"/>
</dbReference>
<keyword evidence="6 11" id="KW-0472">Membrane</keyword>
<dbReference type="GO" id="GO:0005635">
    <property type="term" value="C:nuclear envelope"/>
    <property type="evidence" value="ECO:0007669"/>
    <property type="project" value="UniProtKB-SubCell"/>
</dbReference>
<evidence type="ECO:0000313" key="13">
    <source>
        <dbReference type="EMBL" id="KAJ8387157.1"/>
    </source>
</evidence>
<accession>A0AAD7RND9</accession>
<comment type="caution">
    <text evidence="13">The sequence shown here is derived from an EMBL/GenBank/DDBJ whole genome shotgun (WGS) entry which is preliminary data.</text>
</comment>
<dbReference type="PANTHER" id="PTHR18843">
    <property type="entry name" value="TORSIN-1A-INTERACTING PROTEIN"/>
    <property type="match status" value="1"/>
</dbReference>
<dbReference type="Proteomes" id="UP001221898">
    <property type="component" value="Unassembled WGS sequence"/>
</dbReference>
<keyword evidence="14" id="KW-1185">Reference proteome</keyword>
<organism evidence="13 14">
    <name type="scientific">Aldrovandia affinis</name>
    <dbReference type="NCBI Taxonomy" id="143900"/>
    <lineage>
        <taxon>Eukaryota</taxon>
        <taxon>Metazoa</taxon>
        <taxon>Chordata</taxon>
        <taxon>Craniata</taxon>
        <taxon>Vertebrata</taxon>
        <taxon>Euteleostomi</taxon>
        <taxon>Actinopterygii</taxon>
        <taxon>Neopterygii</taxon>
        <taxon>Teleostei</taxon>
        <taxon>Notacanthiformes</taxon>
        <taxon>Halosauridae</taxon>
        <taxon>Aldrovandia</taxon>
    </lineage>
</organism>
<dbReference type="GO" id="GO:0061024">
    <property type="term" value="P:membrane organization"/>
    <property type="evidence" value="ECO:0007669"/>
    <property type="project" value="TreeGrafter"/>
</dbReference>
<evidence type="ECO:0000256" key="3">
    <source>
        <dbReference type="ARBA" id="ARBA00022553"/>
    </source>
</evidence>
<sequence length="541" mass="61220">MDSNTLSMKSSETNVRVTRLSAKKAVRVDGQKETTNKRKRHRENEITTTETNGSKEQTGDAGDDEEERSPNKIRKLTGDRVETNNSEEDMEAKEDEEDKDEDQDQIMSEEEQGVDEEDSCSNDRDEHLKCEPLVLTSLRSRRSIHFNQGKEGEPFVLYRHPRPVLLENRGKEVHLKKNTESLSGRGLCSLKNRAEPFSARTSSTHYTAHKEITVLGKGNSPSWNRYPPSEASVSVVGRQDVRPRVSQANSAPPLQKRSAKGVKQELRPTVMKTKSYSFFEGWFWKLCLLLLILAGVVLHLFMGEQAPRHEREVGEGFRAQFLDVASSFPSQRAELWKRSKIHLERHLQTAQPTEPVSMILTSGRRAERTLRCLASHMAVAFSSALNGSVLHIEGLNSTMLESDQVKLDIDNKLRGAFQSDKRAAVIHRFEELPPGSTLIFYRYCDHENAAFKNVLLVFTVLLPTDELDPQLGFNAVEEMVQDHIQDKFLSSSHSASYNQMDMDKLSGLWSRISHLILPVAAEERIEQQGCGISAAYTRTEE</sequence>
<feature type="transmembrane region" description="Helical" evidence="11">
    <location>
        <begin position="282"/>
        <end position="301"/>
    </location>
</feature>
<name>A0AAD7RND9_9TELE</name>
<keyword evidence="4 11" id="KW-0812">Transmembrane</keyword>
<dbReference type="InterPro" id="IPR008662">
    <property type="entry name" value="TOIP1/2"/>
</dbReference>
<evidence type="ECO:0000256" key="1">
    <source>
        <dbReference type="ARBA" id="ARBA00004259"/>
    </source>
</evidence>
<dbReference type="AlphaFoldDB" id="A0AAD7RND9"/>
<keyword evidence="7" id="KW-0325">Glycoprotein</keyword>
<dbReference type="GO" id="GO:0001671">
    <property type="term" value="F:ATPase activator activity"/>
    <property type="evidence" value="ECO:0007669"/>
    <property type="project" value="InterPro"/>
</dbReference>
<dbReference type="PANTHER" id="PTHR18843:SF7">
    <property type="entry name" value="LAMINA-ASSOCIATED POLYPEPTIDE 1B ISOFORM 1-RELATED"/>
    <property type="match status" value="1"/>
</dbReference>
<evidence type="ECO:0000256" key="6">
    <source>
        <dbReference type="ARBA" id="ARBA00023136"/>
    </source>
</evidence>
<feature type="domain" description="Torsin-1A-interacting protein 1/2 AAA+ activator" evidence="12">
    <location>
        <begin position="315"/>
        <end position="530"/>
    </location>
</feature>
<keyword evidence="3" id="KW-0597">Phosphoprotein</keyword>
<comment type="subcellular location">
    <subcellularLocation>
        <location evidence="9">Endomembrane system</location>
        <topology evidence="9">Single-pass membrane protein</topology>
    </subcellularLocation>
    <subcellularLocation>
        <location evidence="1">Nucleus envelope</location>
    </subcellularLocation>
</comment>
<feature type="compositionally biased region" description="Polar residues" evidence="10">
    <location>
        <begin position="46"/>
        <end position="56"/>
    </location>
</feature>
<dbReference type="Gene3D" id="3.40.50.12190">
    <property type="match status" value="1"/>
</dbReference>
<keyword evidence="8" id="KW-0539">Nucleus</keyword>